<evidence type="ECO:0000313" key="3">
    <source>
        <dbReference type="Proteomes" id="UP000580250"/>
    </source>
</evidence>
<dbReference type="Proteomes" id="UP000580250">
    <property type="component" value="Unassembled WGS sequence"/>
</dbReference>
<gene>
    <name evidence="2" type="ORF">MENT_LOCUS50825</name>
</gene>
<reference evidence="2 3" key="1">
    <citation type="submission" date="2020-08" db="EMBL/GenBank/DDBJ databases">
        <authorList>
            <person name="Koutsovoulos G."/>
            <person name="Danchin GJ E."/>
        </authorList>
    </citation>
    <scope>NUCLEOTIDE SEQUENCE [LARGE SCALE GENOMIC DNA]</scope>
</reference>
<dbReference type="EMBL" id="CAJEWN010001449">
    <property type="protein sequence ID" value="CAD2197564.1"/>
    <property type="molecule type" value="Genomic_DNA"/>
</dbReference>
<accession>A0A6V7XE06</accession>
<sequence>MCSNCEENSYFSDEEKNEIYEFVKNLSKNVIEKCKFIVEWQINLYRKSLDYTLNFGHKPKEDEHLKIKITDLLTQYKNFVDVIRSNKPHGDATHQQSFSTNNGEQSNKIIPDKESHTNPQSVPLIDQHEVAVNNFYKNLNDITAKAKEFETKLVDIKKYMGKNKSVKNELYQNNFAEIIEEKMEFLLKNWEKIFEDISGDKEDFKNIFKNSGHQFVGYCLSQRFLEAFNEDGGVNIKAFIDTNSLQKYAQKLAKIVKTNPLDINLYKSTKEVIKNYLYEKCNNNLPNVLKDCHSFIENILQNWKGYCSIDIDNLEFENFEEIVLKNEN</sequence>
<feature type="region of interest" description="Disordered" evidence="1">
    <location>
        <begin position="88"/>
        <end position="120"/>
    </location>
</feature>
<comment type="caution">
    <text evidence="2">The sequence shown here is derived from an EMBL/GenBank/DDBJ whole genome shotgun (WGS) entry which is preliminary data.</text>
</comment>
<name>A0A6V7XE06_MELEN</name>
<proteinExistence type="predicted"/>
<dbReference type="OrthoDB" id="5908504at2759"/>
<organism evidence="2 3">
    <name type="scientific">Meloidogyne enterolobii</name>
    <name type="common">Root-knot nematode worm</name>
    <name type="synonym">Meloidogyne mayaguensis</name>
    <dbReference type="NCBI Taxonomy" id="390850"/>
    <lineage>
        <taxon>Eukaryota</taxon>
        <taxon>Metazoa</taxon>
        <taxon>Ecdysozoa</taxon>
        <taxon>Nematoda</taxon>
        <taxon>Chromadorea</taxon>
        <taxon>Rhabditida</taxon>
        <taxon>Tylenchina</taxon>
        <taxon>Tylenchomorpha</taxon>
        <taxon>Tylenchoidea</taxon>
        <taxon>Meloidogynidae</taxon>
        <taxon>Meloidogyninae</taxon>
        <taxon>Meloidogyne</taxon>
    </lineage>
</organism>
<evidence type="ECO:0000256" key="1">
    <source>
        <dbReference type="SAM" id="MobiDB-lite"/>
    </source>
</evidence>
<protein>
    <submittedName>
        <fullName evidence="2">Uncharacterized protein</fullName>
    </submittedName>
</protein>
<evidence type="ECO:0000313" key="2">
    <source>
        <dbReference type="EMBL" id="CAD2197564.1"/>
    </source>
</evidence>
<feature type="compositionally biased region" description="Polar residues" evidence="1">
    <location>
        <begin position="93"/>
        <end position="108"/>
    </location>
</feature>
<dbReference type="AlphaFoldDB" id="A0A6V7XE06"/>